<proteinExistence type="predicted"/>
<evidence type="ECO:0008006" key="3">
    <source>
        <dbReference type="Google" id="ProtNLM"/>
    </source>
</evidence>
<dbReference type="OrthoDB" id="1435927at2"/>
<comment type="caution">
    <text evidence="1">The sequence shown here is derived from an EMBL/GenBank/DDBJ whole genome shotgun (WGS) entry which is preliminary data.</text>
</comment>
<dbReference type="RefSeq" id="WP_140991339.1">
    <property type="nucleotide sequence ID" value="NZ_VHIQ01000007.1"/>
</dbReference>
<dbReference type="Proteomes" id="UP000317332">
    <property type="component" value="Unassembled WGS sequence"/>
</dbReference>
<dbReference type="InterPro" id="IPR038081">
    <property type="entry name" value="CalX-like_sf"/>
</dbReference>
<reference evidence="1 2" key="1">
    <citation type="submission" date="2019-06" db="EMBL/GenBank/DDBJ databases">
        <title>Flavobacteriaceae Paucihalobacterium erythroidium CWB-1, complete genome.</title>
        <authorList>
            <person name="Wu S."/>
        </authorList>
    </citation>
    <scope>NUCLEOTIDE SEQUENCE [LARGE SCALE GENOMIC DNA]</scope>
    <source>
        <strain evidence="1 2">CWB-1</strain>
    </source>
</reference>
<keyword evidence="2" id="KW-1185">Reference proteome</keyword>
<evidence type="ECO:0000313" key="2">
    <source>
        <dbReference type="Proteomes" id="UP000317332"/>
    </source>
</evidence>
<dbReference type="PROSITE" id="PS51257">
    <property type="entry name" value="PROKAR_LIPOPROTEIN"/>
    <property type="match status" value="1"/>
</dbReference>
<sequence>MKKNRFINKIEGQKLTVFALALSALFAVTSCEEDLLIFDTPNGFLQVDEPTGSLAENDPTPIVTTVLLGKSSNDSDLTVNFQVNSADASRYTFSPASGQVVIPAGEFTAEISLTAINNFETDGDVDVEIVLLESQGIPVGIGGEGLNSAKRVITITDDDCPLEINDWVGTYSVFENFTGGGNAPLGLNNFFGESYQLEAALAPNDITNSKVVWNNSAGFDVYLDPNTVMSFISCSGTVSFDAGFPRVALFRVFQYTASSYNETDFVIQCTGPLATFGPYQFTFTKQ</sequence>
<dbReference type="SUPFAM" id="SSF141072">
    <property type="entry name" value="CalX-like"/>
    <property type="match status" value="1"/>
</dbReference>
<gene>
    <name evidence="1" type="ORF">FJ651_14530</name>
</gene>
<protein>
    <recommendedName>
        <fullName evidence="3">Calx-beta domain-containing protein</fullName>
    </recommendedName>
</protein>
<dbReference type="EMBL" id="VHIQ01000007">
    <property type="protein sequence ID" value="TPV32023.1"/>
    <property type="molecule type" value="Genomic_DNA"/>
</dbReference>
<organism evidence="1 2">
    <name type="scientific">Paucihalobacter ruber</name>
    <dbReference type="NCBI Taxonomy" id="2567861"/>
    <lineage>
        <taxon>Bacteria</taxon>
        <taxon>Pseudomonadati</taxon>
        <taxon>Bacteroidota</taxon>
        <taxon>Flavobacteriia</taxon>
        <taxon>Flavobacteriales</taxon>
        <taxon>Flavobacteriaceae</taxon>
        <taxon>Paucihalobacter</taxon>
    </lineage>
</organism>
<evidence type="ECO:0000313" key="1">
    <source>
        <dbReference type="EMBL" id="TPV32023.1"/>
    </source>
</evidence>
<accession>A0A506PDT2</accession>
<dbReference type="Gene3D" id="2.60.40.2030">
    <property type="match status" value="1"/>
</dbReference>
<dbReference type="AlphaFoldDB" id="A0A506PDT2"/>
<name>A0A506PDT2_9FLAO</name>